<dbReference type="Proteomes" id="UP000004067">
    <property type="component" value="Unassembled WGS sequence"/>
</dbReference>
<gene>
    <name evidence="1" type="ORF">HMPREF9081_1908</name>
</gene>
<dbReference type="EMBL" id="AFHQ01000044">
    <property type="protein sequence ID" value="EGK58602.1"/>
    <property type="molecule type" value="Genomic_DNA"/>
</dbReference>
<organism evidence="1 2">
    <name type="scientific">Centipeda periodontii DSM 2778</name>
    <dbReference type="NCBI Taxonomy" id="888060"/>
    <lineage>
        <taxon>Bacteria</taxon>
        <taxon>Bacillati</taxon>
        <taxon>Bacillota</taxon>
        <taxon>Negativicutes</taxon>
        <taxon>Selenomonadales</taxon>
        <taxon>Selenomonadaceae</taxon>
        <taxon>Centipeda</taxon>
    </lineage>
</organism>
<dbReference type="STRING" id="888060.HMPREF9081_1908"/>
<reference evidence="1 2" key="1">
    <citation type="submission" date="2011-04" db="EMBL/GenBank/DDBJ databases">
        <authorList>
            <person name="Muzny D."/>
            <person name="Qin X."/>
            <person name="Deng J."/>
            <person name="Jiang H."/>
            <person name="Liu Y."/>
            <person name="Qu J."/>
            <person name="Song X.-Z."/>
            <person name="Zhang L."/>
            <person name="Thornton R."/>
            <person name="Coyle M."/>
            <person name="Francisco L."/>
            <person name="Jackson L."/>
            <person name="Javaid M."/>
            <person name="Korchina V."/>
            <person name="Kovar C."/>
            <person name="Mata R."/>
            <person name="Mathew T."/>
            <person name="Ngo R."/>
            <person name="Nguyen L."/>
            <person name="Nguyen N."/>
            <person name="Okwuonu G."/>
            <person name="Ongeri F."/>
            <person name="Pham C."/>
            <person name="Simmons D."/>
            <person name="Wilczek-Boney K."/>
            <person name="Hale W."/>
            <person name="Jakkamsetti A."/>
            <person name="Pham P."/>
            <person name="Ruth R."/>
            <person name="San Lucas F."/>
            <person name="Warren J."/>
            <person name="Zhang J."/>
            <person name="Zhao Z."/>
            <person name="Zhou C."/>
            <person name="Zhu D."/>
            <person name="Lee S."/>
            <person name="Bess C."/>
            <person name="Blankenburg K."/>
            <person name="Forbes L."/>
            <person name="Fu Q."/>
            <person name="Gubbala S."/>
            <person name="Hirani K."/>
            <person name="Jayaseelan J.C."/>
            <person name="Lara F."/>
            <person name="Munidasa M."/>
            <person name="Palculict T."/>
            <person name="Patil S."/>
            <person name="Pu L.-L."/>
            <person name="Saada N."/>
            <person name="Tang L."/>
            <person name="Weissenberger G."/>
            <person name="Zhu Y."/>
            <person name="Hemphill L."/>
            <person name="Shang Y."/>
            <person name="Youmans B."/>
            <person name="Ayvaz T."/>
            <person name="Ross M."/>
            <person name="Santibanez J."/>
            <person name="Aqrawi P."/>
            <person name="Gross S."/>
            <person name="Joshi V."/>
            <person name="Fowler G."/>
            <person name="Nazareth L."/>
            <person name="Reid J."/>
            <person name="Worley K."/>
            <person name="Petrosino J."/>
            <person name="Highlander S."/>
            <person name="Gibbs R."/>
        </authorList>
    </citation>
    <scope>NUCLEOTIDE SEQUENCE [LARGE SCALE GENOMIC DNA]</scope>
    <source>
        <strain evidence="1 2">DSM 2778</strain>
    </source>
</reference>
<evidence type="ECO:0000313" key="1">
    <source>
        <dbReference type="EMBL" id="EGK58602.1"/>
    </source>
</evidence>
<keyword evidence="2" id="KW-1185">Reference proteome</keyword>
<proteinExistence type="predicted"/>
<dbReference type="AlphaFoldDB" id="F5RNT7"/>
<dbReference type="InterPro" id="IPR010144">
    <property type="entry name" value="CRISPR-assoc_prot_Csd1-typ"/>
</dbReference>
<name>F5RNT7_9FIRM</name>
<protein>
    <submittedName>
        <fullName evidence="1">CRISPR-associated protein</fullName>
    </submittedName>
</protein>
<dbReference type="eggNOG" id="COG5632">
    <property type="taxonomic scope" value="Bacteria"/>
</dbReference>
<dbReference type="HOGENOM" id="CLU_140871_0_0_9"/>
<comment type="caution">
    <text evidence="1">The sequence shown here is derived from an EMBL/GenBank/DDBJ whole genome shotgun (WGS) entry which is preliminary data.</text>
</comment>
<sequence length="158" mass="18557">MAQTALEPACSIIARRLNHTKEEYTVALDETKADRSYLFGRLIAVADQMERATFSRDEMGSRTTNAMRYMEIFSSRPASTWMTLQKKLLPYQQKREMYGGKERKLISMIGSMFNDEDFLSDRPLDGRFLLGYYCQQYAMEQEREENRKKKEMATEEDV</sequence>
<evidence type="ECO:0000313" key="2">
    <source>
        <dbReference type="Proteomes" id="UP000004067"/>
    </source>
</evidence>
<dbReference type="Pfam" id="PF09709">
    <property type="entry name" value="Cas_Csd1"/>
    <property type="match status" value="1"/>
</dbReference>
<accession>F5RNT7</accession>